<reference evidence="2" key="1">
    <citation type="submission" date="2020-10" db="EMBL/GenBank/DDBJ databases">
        <authorList>
            <person name="Gilroy R."/>
        </authorList>
    </citation>
    <scope>NUCLEOTIDE SEQUENCE</scope>
    <source>
        <strain evidence="2">ChiW25-3613</strain>
    </source>
</reference>
<dbReference type="Pfam" id="PF03009">
    <property type="entry name" value="GDPD"/>
    <property type="match status" value="1"/>
</dbReference>
<gene>
    <name evidence="2" type="ORF">IAB90_02240</name>
</gene>
<dbReference type="Gene3D" id="3.20.20.190">
    <property type="entry name" value="Phosphatidylinositol (PI) phosphodiesterase"/>
    <property type="match status" value="1"/>
</dbReference>
<protein>
    <submittedName>
        <fullName evidence="2">Glycerophosphodiester phosphodiesterase</fullName>
    </submittedName>
</protein>
<evidence type="ECO:0000313" key="3">
    <source>
        <dbReference type="Proteomes" id="UP000824179"/>
    </source>
</evidence>
<accession>A0A9D1DBE1</accession>
<dbReference type="PROSITE" id="PS51704">
    <property type="entry name" value="GP_PDE"/>
    <property type="match status" value="1"/>
</dbReference>
<dbReference type="SUPFAM" id="SSF51695">
    <property type="entry name" value="PLC-like phosphodiesterases"/>
    <property type="match status" value="1"/>
</dbReference>
<dbReference type="InterPro" id="IPR030395">
    <property type="entry name" value="GP_PDE_dom"/>
</dbReference>
<comment type="caution">
    <text evidence="2">The sequence shown here is derived from an EMBL/GenBank/DDBJ whole genome shotgun (WGS) entry which is preliminary data.</text>
</comment>
<feature type="domain" description="GP-PDE" evidence="1">
    <location>
        <begin position="14"/>
        <end position="254"/>
    </location>
</feature>
<dbReference type="PANTHER" id="PTHR46211">
    <property type="entry name" value="GLYCEROPHOSPHORYL DIESTER PHOSPHODIESTERASE"/>
    <property type="match status" value="1"/>
</dbReference>
<dbReference type="AlphaFoldDB" id="A0A9D1DBE1"/>
<dbReference type="GO" id="GO:0008081">
    <property type="term" value="F:phosphoric diester hydrolase activity"/>
    <property type="evidence" value="ECO:0007669"/>
    <property type="project" value="InterPro"/>
</dbReference>
<dbReference type="Proteomes" id="UP000824179">
    <property type="component" value="Unassembled WGS sequence"/>
</dbReference>
<reference evidence="2" key="2">
    <citation type="journal article" date="2021" name="PeerJ">
        <title>Extensive microbial diversity within the chicken gut microbiome revealed by metagenomics and culture.</title>
        <authorList>
            <person name="Gilroy R."/>
            <person name="Ravi A."/>
            <person name="Getino M."/>
            <person name="Pursley I."/>
            <person name="Horton D.L."/>
            <person name="Alikhan N.F."/>
            <person name="Baker D."/>
            <person name="Gharbi K."/>
            <person name="Hall N."/>
            <person name="Watson M."/>
            <person name="Adriaenssens E.M."/>
            <person name="Foster-Nyarko E."/>
            <person name="Jarju S."/>
            <person name="Secka A."/>
            <person name="Antonio M."/>
            <person name="Oren A."/>
            <person name="Chaudhuri R.R."/>
            <person name="La Ragione R."/>
            <person name="Hildebrand F."/>
            <person name="Pallen M.J."/>
        </authorList>
    </citation>
    <scope>NUCLEOTIDE SEQUENCE</scope>
    <source>
        <strain evidence="2">ChiW25-3613</strain>
    </source>
</reference>
<dbReference type="PANTHER" id="PTHR46211:SF14">
    <property type="entry name" value="GLYCEROPHOSPHODIESTER PHOSPHODIESTERASE"/>
    <property type="match status" value="1"/>
</dbReference>
<sequence>MEIVRKKLSDKFMSFHIAHRGLHGEGVCENSMEAFRRAIESGYGIELDVHLTKDNKLCVIHDSYLSRMTDKPGVAERLTSEELEEYTLKDGQKIPFLPEVLKLVDGRVPLLIELKFRRMFNEAQADELLRELEDYPYKDMVALQSFHPLAVKYLKSHTDEYAVGYLSSYKLIKKKRSFLNYMLRTLKFYRIMHADFISYDINYLPNRYVAKKKRRGVQVLAWTVNSEEKEERAMNVADNIIFEHIDPLDTEDTE</sequence>
<evidence type="ECO:0000259" key="1">
    <source>
        <dbReference type="PROSITE" id="PS51704"/>
    </source>
</evidence>
<proteinExistence type="predicted"/>
<evidence type="ECO:0000313" key="2">
    <source>
        <dbReference type="EMBL" id="HIR39179.1"/>
    </source>
</evidence>
<dbReference type="GO" id="GO:0006629">
    <property type="term" value="P:lipid metabolic process"/>
    <property type="evidence" value="ECO:0007669"/>
    <property type="project" value="InterPro"/>
</dbReference>
<organism evidence="2 3">
    <name type="scientific">Candidatus Coproplasma stercoripullorum</name>
    <dbReference type="NCBI Taxonomy" id="2840751"/>
    <lineage>
        <taxon>Bacteria</taxon>
        <taxon>Bacillati</taxon>
        <taxon>Bacillota</taxon>
        <taxon>Clostridia</taxon>
        <taxon>Eubacteriales</taxon>
        <taxon>Candidatus Coproplasma</taxon>
    </lineage>
</organism>
<name>A0A9D1DBE1_9FIRM</name>
<dbReference type="InterPro" id="IPR017946">
    <property type="entry name" value="PLC-like_Pdiesterase_TIM-brl"/>
</dbReference>
<dbReference type="EMBL" id="DVHB01000044">
    <property type="protein sequence ID" value="HIR39179.1"/>
    <property type="molecule type" value="Genomic_DNA"/>
</dbReference>